<sequence>MKQRLDTLLVDRALCDSRQQAQRLIQAGEVRVDRQLIDKPGTEVNISAEIQIKQKSPYVSRGGEKLVKALQIFEIKVSDRICLDGGISTGGFTDCLLQAGAKLVYGIDVGYGQVAWKLRQDPRVILRERTNLRNLTPEDLYQPDQPYPDLGVVDVSFISLTKVLPAMWKLLQDPREVLLLVKPQFEVGRDRVGKKGVVRDTKDQAGAIFQVLQAAQALGWRYRGLTWSPLLGPAGNIEYLLWLEVTNLENSPTSPDLEAIRQLTRSAHKALTKPEDQPPSADQFNEPE</sequence>
<dbReference type="InterPro" id="IPR047048">
    <property type="entry name" value="TlyA"/>
</dbReference>
<dbReference type="CDD" id="cd00165">
    <property type="entry name" value="S4"/>
    <property type="match status" value="1"/>
</dbReference>
<keyword evidence="7" id="KW-1185">Reference proteome</keyword>
<dbReference type="GO" id="GO:0003723">
    <property type="term" value="F:RNA binding"/>
    <property type="evidence" value="ECO:0007669"/>
    <property type="project" value="UniProtKB-KW"/>
</dbReference>
<keyword evidence="1 3" id="KW-0694">RNA-binding</keyword>
<dbReference type="SMART" id="SM00363">
    <property type="entry name" value="S4"/>
    <property type="match status" value="1"/>
</dbReference>
<dbReference type="GO" id="GO:0008168">
    <property type="term" value="F:methyltransferase activity"/>
    <property type="evidence" value="ECO:0007669"/>
    <property type="project" value="UniProtKB-KW"/>
</dbReference>
<keyword evidence="6" id="KW-0489">Methyltransferase</keyword>
<evidence type="ECO:0000256" key="3">
    <source>
        <dbReference type="PROSITE-ProRule" id="PRU00182"/>
    </source>
</evidence>
<dbReference type="InterPro" id="IPR002942">
    <property type="entry name" value="S4_RNA-bd"/>
</dbReference>
<dbReference type="InterPro" id="IPR029063">
    <property type="entry name" value="SAM-dependent_MTases_sf"/>
</dbReference>
<dbReference type="PIRSF" id="PIRSF005578">
    <property type="entry name" value="TlyA"/>
    <property type="match status" value="1"/>
</dbReference>
<dbReference type="SUPFAM" id="SSF53335">
    <property type="entry name" value="S-adenosyl-L-methionine-dependent methyltransferases"/>
    <property type="match status" value="1"/>
</dbReference>
<organism evidence="6 7">
    <name type="scientific">Phormidesmis priestleyi ULC007</name>
    <dbReference type="NCBI Taxonomy" id="1920490"/>
    <lineage>
        <taxon>Bacteria</taxon>
        <taxon>Bacillati</taxon>
        <taxon>Cyanobacteriota</taxon>
        <taxon>Cyanophyceae</taxon>
        <taxon>Leptolyngbyales</taxon>
        <taxon>Leptolyngbyaceae</taxon>
        <taxon>Phormidesmis</taxon>
    </lineage>
</organism>
<evidence type="ECO:0000256" key="1">
    <source>
        <dbReference type="ARBA" id="ARBA00022884"/>
    </source>
</evidence>
<comment type="caution">
    <text evidence="6">The sequence shown here is derived from an EMBL/GenBank/DDBJ whole genome shotgun (WGS) entry which is preliminary data.</text>
</comment>
<dbReference type="OrthoDB" id="9784736at2"/>
<dbReference type="STRING" id="1920490.GCA_001895925_03175"/>
<keyword evidence="6" id="KW-0808">Transferase</keyword>
<evidence type="ECO:0000259" key="5">
    <source>
        <dbReference type="SMART" id="SM00363"/>
    </source>
</evidence>
<dbReference type="Gene3D" id="3.10.290.10">
    <property type="entry name" value="RNA-binding S4 domain"/>
    <property type="match status" value="1"/>
</dbReference>
<dbReference type="InterPro" id="IPR036986">
    <property type="entry name" value="S4_RNA-bd_sf"/>
</dbReference>
<dbReference type="PROSITE" id="PS50889">
    <property type="entry name" value="S4"/>
    <property type="match status" value="1"/>
</dbReference>
<feature type="region of interest" description="Disordered" evidence="4">
    <location>
        <begin position="265"/>
        <end position="288"/>
    </location>
</feature>
<evidence type="ECO:0000256" key="4">
    <source>
        <dbReference type="SAM" id="MobiDB-lite"/>
    </source>
</evidence>
<dbReference type="Pfam" id="PF01728">
    <property type="entry name" value="FtsJ"/>
    <property type="match status" value="1"/>
</dbReference>
<evidence type="ECO:0000313" key="6">
    <source>
        <dbReference type="EMBL" id="PSB15437.1"/>
    </source>
</evidence>
<comment type="similarity">
    <text evidence="2">Belongs to the TlyA family.</text>
</comment>
<protein>
    <submittedName>
        <fullName evidence="6">TlyA family RNA methyltransferase</fullName>
    </submittedName>
</protein>
<dbReference type="InterPro" id="IPR002877">
    <property type="entry name" value="RNA_MeTrfase_FtsJ_dom"/>
</dbReference>
<dbReference type="Proteomes" id="UP000238634">
    <property type="component" value="Unassembled WGS sequence"/>
</dbReference>
<dbReference type="PANTHER" id="PTHR32319:SF0">
    <property type="entry name" value="BACTERIAL HEMOLYSIN-LIKE PROTEIN"/>
    <property type="match status" value="1"/>
</dbReference>
<dbReference type="NCBIfam" id="TIGR00478">
    <property type="entry name" value="tly"/>
    <property type="match status" value="1"/>
</dbReference>
<dbReference type="Pfam" id="PF01479">
    <property type="entry name" value="S4"/>
    <property type="match status" value="1"/>
</dbReference>
<evidence type="ECO:0000313" key="7">
    <source>
        <dbReference type="Proteomes" id="UP000238634"/>
    </source>
</evidence>
<proteinExistence type="inferred from homology"/>
<feature type="domain" description="RNA-binding S4" evidence="5">
    <location>
        <begin position="3"/>
        <end position="67"/>
    </location>
</feature>
<dbReference type="GO" id="GO:0032259">
    <property type="term" value="P:methylation"/>
    <property type="evidence" value="ECO:0007669"/>
    <property type="project" value="UniProtKB-KW"/>
</dbReference>
<evidence type="ECO:0000256" key="2">
    <source>
        <dbReference type="ARBA" id="ARBA00029460"/>
    </source>
</evidence>
<name>A0A2T1D4Q6_9CYAN</name>
<dbReference type="AlphaFoldDB" id="A0A2T1D4Q6"/>
<reference evidence="6 7" key="1">
    <citation type="submission" date="2018-02" db="EMBL/GenBank/DDBJ databases">
        <authorList>
            <person name="Cohen D.B."/>
            <person name="Kent A.D."/>
        </authorList>
    </citation>
    <scope>NUCLEOTIDE SEQUENCE [LARGE SCALE GENOMIC DNA]</scope>
    <source>
        <strain evidence="6 7">ULC007</strain>
    </source>
</reference>
<dbReference type="Gene3D" id="3.40.50.150">
    <property type="entry name" value="Vaccinia Virus protein VP39"/>
    <property type="match status" value="1"/>
</dbReference>
<reference evidence="6 7" key="2">
    <citation type="submission" date="2018-03" db="EMBL/GenBank/DDBJ databases">
        <title>The ancient ancestry and fast evolution of plastids.</title>
        <authorList>
            <person name="Moore K.R."/>
            <person name="Magnabosco C."/>
            <person name="Momper L."/>
            <person name="Gold D.A."/>
            <person name="Bosak T."/>
            <person name="Fournier G.P."/>
        </authorList>
    </citation>
    <scope>NUCLEOTIDE SEQUENCE [LARGE SCALE GENOMIC DNA]</scope>
    <source>
        <strain evidence="6 7">ULC007</strain>
    </source>
</reference>
<dbReference type="EMBL" id="PVWG01000061">
    <property type="protein sequence ID" value="PSB15437.1"/>
    <property type="molecule type" value="Genomic_DNA"/>
</dbReference>
<dbReference type="SUPFAM" id="SSF55174">
    <property type="entry name" value="Alpha-L RNA-binding motif"/>
    <property type="match status" value="1"/>
</dbReference>
<accession>A0A2T1D4Q6</accession>
<dbReference type="PANTHER" id="PTHR32319">
    <property type="entry name" value="BACTERIAL HEMOLYSIN-LIKE PROTEIN"/>
    <property type="match status" value="1"/>
</dbReference>
<dbReference type="RefSeq" id="WP_073075099.1">
    <property type="nucleotide sequence ID" value="NZ_MPPI01000060.1"/>
</dbReference>
<dbReference type="InterPro" id="IPR004538">
    <property type="entry name" value="Hemolysin_A/TlyA"/>
</dbReference>
<gene>
    <name evidence="6" type="ORF">C7B65_24415</name>
</gene>